<dbReference type="InterPro" id="IPR028082">
    <property type="entry name" value="Peripla_BP_I"/>
</dbReference>
<evidence type="ECO:0000256" key="3">
    <source>
        <dbReference type="ARBA" id="ARBA00022989"/>
    </source>
</evidence>
<reference evidence="7" key="1">
    <citation type="journal article" date="2020" name="mSystems">
        <title>Genome- and Community-Level Interaction Insights into Carbon Utilization and Element Cycling Functions of Hydrothermarchaeota in Hydrothermal Sediment.</title>
        <authorList>
            <person name="Zhou Z."/>
            <person name="Liu Y."/>
            <person name="Xu W."/>
            <person name="Pan J."/>
            <person name="Luo Z.H."/>
            <person name="Li M."/>
        </authorList>
    </citation>
    <scope>NUCLEOTIDE SEQUENCE [LARGE SCALE GENOMIC DNA]</scope>
    <source>
        <strain evidence="7">SpSt-125</strain>
    </source>
</reference>
<dbReference type="Gene3D" id="3.40.50.2300">
    <property type="match status" value="2"/>
</dbReference>
<dbReference type="SUPFAM" id="SSF53822">
    <property type="entry name" value="Periplasmic binding protein-like I"/>
    <property type="match status" value="1"/>
</dbReference>
<sequence>MKTGIIIVLIIIALVIGYGIGYATYPYIKRGATYYGALESTVTTTVMIGSTMTTTVTVTPAASMLSRDVPIGALLPLTGQLASYGAQCKEAFLLAVDDVNAWLQQLGKPWRLKPIVEDTGTDPNTALNKLMDLAANGVKVVVGPMASSEVKNVKSFADSNKILVISQSSTSMELAIPGDFIYRFTAPDKYQGIAIAHILWERGIRYIVPIWRGDTWGDGLVNYTKAEFISICNSVGGGNCGFADGIRYDPKATEFSVEVANLANIVANYVNKYGSDKVGVLAISFEEIANIFTEAVKYPVLGEVKWEGSDGTYGTSKLIEDPTLAEFTVRTQFWNTMAAPGESPLKEHVRQKLLQKFGQEPIPYAYFTYDAVWATALAIDHVGRYDGEAIKNAIPLVLKTFIGASGHFELDENGDRATTDYTIATVVKAGDKYTWKEIGGYIGGKLVMYS</sequence>
<dbReference type="AlphaFoldDB" id="A0A7J2U2K3"/>
<protein>
    <submittedName>
        <fullName evidence="7">ABC transporter substrate-binding protein</fullName>
    </submittedName>
</protein>
<evidence type="ECO:0000256" key="1">
    <source>
        <dbReference type="ARBA" id="ARBA00004370"/>
    </source>
</evidence>
<evidence type="ECO:0000313" key="7">
    <source>
        <dbReference type="EMBL" id="HEM67068.1"/>
    </source>
</evidence>
<evidence type="ECO:0000256" key="2">
    <source>
        <dbReference type="ARBA" id="ARBA00022692"/>
    </source>
</evidence>
<dbReference type="InterPro" id="IPR051010">
    <property type="entry name" value="BCAA_transport"/>
</dbReference>
<dbReference type="GO" id="GO:0016020">
    <property type="term" value="C:membrane"/>
    <property type="evidence" value="ECO:0007669"/>
    <property type="project" value="UniProtKB-SubCell"/>
</dbReference>
<proteinExistence type="predicted"/>
<keyword evidence="4 5" id="KW-0472">Membrane</keyword>
<accession>A0A7J2U2K3</accession>
<dbReference type="InterPro" id="IPR001828">
    <property type="entry name" value="ANF_lig-bd_rcpt"/>
</dbReference>
<dbReference type="EMBL" id="DSEU01000040">
    <property type="protein sequence ID" value="HEM67068.1"/>
    <property type="molecule type" value="Genomic_DNA"/>
</dbReference>
<comment type="caution">
    <text evidence="7">The sequence shown here is derived from an EMBL/GenBank/DDBJ whole genome shotgun (WGS) entry which is preliminary data.</text>
</comment>
<comment type="subcellular location">
    <subcellularLocation>
        <location evidence="1">Membrane</location>
    </subcellularLocation>
</comment>
<dbReference type="PANTHER" id="PTHR30483:SF40">
    <property type="entry name" value="HISTIDINE KINASE"/>
    <property type="match status" value="1"/>
</dbReference>
<name>A0A7J2U2K3_9CREN</name>
<feature type="domain" description="Receptor ligand binding region" evidence="6">
    <location>
        <begin position="87"/>
        <end position="426"/>
    </location>
</feature>
<keyword evidence="3 5" id="KW-1133">Transmembrane helix</keyword>
<keyword evidence="2 5" id="KW-0812">Transmembrane</keyword>
<feature type="transmembrane region" description="Helical" evidence="5">
    <location>
        <begin position="6"/>
        <end position="25"/>
    </location>
</feature>
<dbReference type="PANTHER" id="PTHR30483">
    <property type="entry name" value="LEUCINE-SPECIFIC-BINDING PROTEIN"/>
    <property type="match status" value="1"/>
</dbReference>
<organism evidence="7">
    <name type="scientific">Ignisphaera aggregans</name>
    <dbReference type="NCBI Taxonomy" id="334771"/>
    <lineage>
        <taxon>Archaea</taxon>
        <taxon>Thermoproteota</taxon>
        <taxon>Thermoprotei</taxon>
        <taxon>Desulfurococcales</taxon>
        <taxon>Desulfurococcaceae</taxon>
        <taxon>Ignisphaera</taxon>
    </lineage>
</organism>
<evidence type="ECO:0000259" key="6">
    <source>
        <dbReference type="Pfam" id="PF01094"/>
    </source>
</evidence>
<evidence type="ECO:0000256" key="5">
    <source>
        <dbReference type="SAM" id="Phobius"/>
    </source>
</evidence>
<evidence type="ECO:0000256" key="4">
    <source>
        <dbReference type="ARBA" id="ARBA00023136"/>
    </source>
</evidence>
<gene>
    <name evidence="7" type="ORF">ENO26_05830</name>
</gene>
<dbReference type="Pfam" id="PF01094">
    <property type="entry name" value="ANF_receptor"/>
    <property type="match status" value="1"/>
</dbReference>